<accession>W2J3X6</accession>
<sequence length="183" mass="20726">SQSRRPDSIPPFLHLVAAELSNDALAKISWQWDLFMVNKSESKCIRVGPTQSEWKVFLSGQESCVDDLIWSYSRLFYKSRRLPCQHVMVVACKAHLFKVLPTTTVPSQWSMRKTEELYDSLGERPGAASTSYQHGESPVKSSNGASSCRTISNCLCRYISHWQSLFEVRTSPERGTIKHGRAV</sequence>
<dbReference type="AlphaFoldDB" id="W2J3X6"/>
<proteinExistence type="predicted"/>
<evidence type="ECO:0000256" key="1">
    <source>
        <dbReference type="SAM" id="MobiDB-lite"/>
    </source>
</evidence>
<evidence type="ECO:0000313" key="3">
    <source>
        <dbReference type="Proteomes" id="UP000053864"/>
    </source>
</evidence>
<organism evidence="2 3">
    <name type="scientific">Phytophthora nicotianae</name>
    <name type="common">Potato buckeye rot agent</name>
    <name type="synonym">Phytophthora parasitica</name>
    <dbReference type="NCBI Taxonomy" id="4792"/>
    <lineage>
        <taxon>Eukaryota</taxon>
        <taxon>Sar</taxon>
        <taxon>Stramenopiles</taxon>
        <taxon>Oomycota</taxon>
        <taxon>Peronosporomycetes</taxon>
        <taxon>Peronosporales</taxon>
        <taxon>Peronosporaceae</taxon>
        <taxon>Phytophthora</taxon>
    </lineage>
</organism>
<dbReference type="EMBL" id="KI672700">
    <property type="protein sequence ID" value="ETL41115.1"/>
    <property type="molecule type" value="Genomic_DNA"/>
</dbReference>
<feature type="compositionally biased region" description="Polar residues" evidence="1">
    <location>
        <begin position="128"/>
        <end position="147"/>
    </location>
</feature>
<evidence type="ECO:0000313" key="2">
    <source>
        <dbReference type="EMBL" id="ETL41115.1"/>
    </source>
</evidence>
<dbReference type="Proteomes" id="UP000053864">
    <property type="component" value="Unassembled WGS sequence"/>
</dbReference>
<evidence type="ECO:0008006" key="4">
    <source>
        <dbReference type="Google" id="ProtNLM"/>
    </source>
</evidence>
<reference evidence="2 3" key="1">
    <citation type="submission" date="2013-11" db="EMBL/GenBank/DDBJ databases">
        <title>The Genome Sequence of Phytophthora parasitica CJ05E6.</title>
        <authorList>
            <consortium name="The Broad Institute Genomics Platform"/>
            <person name="Russ C."/>
            <person name="Tyler B."/>
            <person name="Panabieres F."/>
            <person name="Shan W."/>
            <person name="Tripathy S."/>
            <person name="Grunwald N."/>
            <person name="Machado M."/>
            <person name="Johnson C.S."/>
            <person name="Arredondo F."/>
            <person name="Hong C."/>
            <person name="Coffey M."/>
            <person name="Young S.K."/>
            <person name="Zeng Q."/>
            <person name="Gargeya S."/>
            <person name="Fitzgerald M."/>
            <person name="Abouelleil A."/>
            <person name="Alvarado L."/>
            <person name="Chapman S.B."/>
            <person name="Gainer-Dewar J."/>
            <person name="Goldberg J."/>
            <person name="Griggs A."/>
            <person name="Gujja S."/>
            <person name="Hansen M."/>
            <person name="Howarth C."/>
            <person name="Imamovic A."/>
            <person name="Ireland A."/>
            <person name="Larimer J."/>
            <person name="McCowan C."/>
            <person name="Murphy C."/>
            <person name="Pearson M."/>
            <person name="Poon T.W."/>
            <person name="Priest M."/>
            <person name="Roberts A."/>
            <person name="Saif S."/>
            <person name="Shea T."/>
            <person name="Sykes S."/>
            <person name="Wortman J."/>
            <person name="Nusbaum C."/>
            <person name="Birren B."/>
        </authorList>
    </citation>
    <scope>NUCLEOTIDE SEQUENCE [LARGE SCALE GENOMIC DNA]</scope>
    <source>
        <strain evidence="2 3">CJ05E6</strain>
    </source>
</reference>
<gene>
    <name evidence="2" type="ORF">L916_07831</name>
</gene>
<feature type="region of interest" description="Disordered" evidence="1">
    <location>
        <begin position="124"/>
        <end position="147"/>
    </location>
</feature>
<protein>
    <recommendedName>
        <fullName evidence="4">SWIM-type domain-containing protein</fullName>
    </recommendedName>
</protein>
<feature type="non-terminal residue" evidence="2">
    <location>
        <position position="1"/>
    </location>
</feature>
<name>W2J3X6_PHYNI</name>